<dbReference type="Gene3D" id="1.10.10.10">
    <property type="entry name" value="Winged helix-like DNA-binding domain superfamily/Winged helix DNA-binding domain"/>
    <property type="match status" value="1"/>
</dbReference>
<organism evidence="2 3">
    <name type="scientific">Rhizobium deserti</name>
    <dbReference type="NCBI Taxonomy" id="2547961"/>
    <lineage>
        <taxon>Bacteria</taxon>
        <taxon>Pseudomonadati</taxon>
        <taxon>Pseudomonadota</taxon>
        <taxon>Alphaproteobacteria</taxon>
        <taxon>Hyphomicrobiales</taxon>
        <taxon>Rhizobiaceae</taxon>
        <taxon>Rhizobium/Agrobacterium group</taxon>
        <taxon>Rhizobium</taxon>
    </lineage>
</organism>
<dbReference type="InterPro" id="IPR036388">
    <property type="entry name" value="WH-like_DNA-bd_sf"/>
</dbReference>
<dbReference type="EMBL" id="SMTL01000006">
    <property type="protein sequence ID" value="TDK31821.1"/>
    <property type="molecule type" value="Genomic_DNA"/>
</dbReference>
<comment type="caution">
    <text evidence="2">The sequence shown here is derived from an EMBL/GenBank/DDBJ whole genome shotgun (WGS) entry which is preliminary data.</text>
</comment>
<dbReference type="InterPro" id="IPR000835">
    <property type="entry name" value="HTH_MarR-typ"/>
</dbReference>
<dbReference type="SUPFAM" id="SSF46785">
    <property type="entry name" value="Winged helix' DNA-binding domain"/>
    <property type="match status" value="1"/>
</dbReference>
<accession>A0A4R5UAI0</accession>
<dbReference type="CDD" id="cd00090">
    <property type="entry name" value="HTH_ARSR"/>
    <property type="match status" value="1"/>
</dbReference>
<reference evidence="2 3" key="1">
    <citation type="submission" date="2019-03" db="EMBL/GenBank/DDBJ databases">
        <title>Rhizobium sp. nov., an bacterium isolated from biocrust in Mu Us Desert.</title>
        <authorList>
            <person name="Lixiong L."/>
        </authorList>
    </citation>
    <scope>NUCLEOTIDE SEQUENCE [LARGE SCALE GENOMIC DNA]</scope>
    <source>
        <strain evidence="2 3">SPY-1</strain>
    </source>
</reference>
<dbReference type="SMART" id="SM00347">
    <property type="entry name" value="HTH_MARR"/>
    <property type="match status" value="1"/>
</dbReference>
<evidence type="ECO:0000313" key="2">
    <source>
        <dbReference type="EMBL" id="TDK31821.1"/>
    </source>
</evidence>
<dbReference type="InterPro" id="IPR039422">
    <property type="entry name" value="MarR/SlyA-like"/>
</dbReference>
<proteinExistence type="predicted"/>
<dbReference type="PRINTS" id="PR00598">
    <property type="entry name" value="HTHMARR"/>
</dbReference>
<keyword evidence="3" id="KW-1185">Reference proteome</keyword>
<protein>
    <submittedName>
        <fullName evidence="2">MarR family transcriptional regulator</fullName>
    </submittedName>
</protein>
<name>A0A4R5UAI0_9HYPH</name>
<dbReference type="AlphaFoldDB" id="A0A4R5UAI0"/>
<dbReference type="Proteomes" id="UP000295238">
    <property type="component" value="Unassembled WGS sequence"/>
</dbReference>
<dbReference type="GO" id="GO:0003700">
    <property type="term" value="F:DNA-binding transcription factor activity"/>
    <property type="evidence" value="ECO:0007669"/>
    <property type="project" value="InterPro"/>
</dbReference>
<dbReference type="PROSITE" id="PS50995">
    <property type="entry name" value="HTH_MARR_2"/>
    <property type="match status" value="1"/>
</dbReference>
<dbReference type="GO" id="GO:0006950">
    <property type="term" value="P:response to stress"/>
    <property type="evidence" value="ECO:0007669"/>
    <property type="project" value="TreeGrafter"/>
</dbReference>
<feature type="domain" description="HTH marR-type" evidence="1">
    <location>
        <begin position="11"/>
        <end position="143"/>
    </location>
</feature>
<evidence type="ECO:0000313" key="3">
    <source>
        <dbReference type="Proteomes" id="UP000295238"/>
    </source>
</evidence>
<dbReference type="PANTHER" id="PTHR33164">
    <property type="entry name" value="TRANSCRIPTIONAL REGULATOR, MARR FAMILY"/>
    <property type="match status" value="1"/>
</dbReference>
<dbReference type="PANTHER" id="PTHR33164:SF43">
    <property type="entry name" value="HTH-TYPE TRANSCRIPTIONAL REPRESSOR YETL"/>
    <property type="match status" value="1"/>
</dbReference>
<dbReference type="OrthoDB" id="9783504at2"/>
<dbReference type="InterPro" id="IPR036390">
    <property type="entry name" value="WH_DNA-bd_sf"/>
</dbReference>
<evidence type="ECO:0000259" key="1">
    <source>
        <dbReference type="PROSITE" id="PS50995"/>
    </source>
</evidence>
<dbReference type="InterPro" id="IPR011991">
    <property type="entry name" value="ArsR-like_HTH"/>
</dbReference>
<dbReference type="Pfam" id="PF12802">
    <property type="entry name" value="MarR_2"/>
    <property type="match status" value="1"/>
</dbReference>
<gene>
    <name evidence="2" type="ORF">E2F50_19355</name>
</gene>
<sequence>METPKNPTSVNHRIREGLSRVAMVMRADDWNRAKTSGLNPAQLAILELLEGRKDGLAVKEVATNLGVSQPTATDSIAALERKGLVAKRSAGTDKRGVNVGITSEGLSMLEAGRSSQSLAERTVDALAEHEQEDLLITLVKMIRHLQETDAIPIQRMCASCRYFAPFAHSDAAQPHHCNFVDAAFGQRDIRIDCREHETADPASRAATWDVFQQG</sequence>